<dbReference type="InterPro" id="IPR003960">
    <property type="entry name" value="ATPase_AAA_CS"/>
</dbReference>
<comment type="caution">
    <text evidence="3">The sequence shown here is derived from an EMBL/GenBank/DDBJ whole genome shotgun (WGS) entry which is preliminary data.</text>
</comment>
<evidence type="ECO:0000259" key="2">
    <source>
        <dbReference type="SMART" id="SM00382"/>
    </source>
</evidence>
<dbReference type="GO" id="GO:0005634">
    <property type="term" value="C:nucleus"/>
    <property type="evidence" value="ECO:0007669"/>
    <property type="project" value="TreeGrafter"/>
</dbReference>
<evidence type="ECO:0000313" key="3">
    <source>
        <dbReference type="EMBL" id="RXK39456.1"/>
    </source>
</evidence>
<feature type="domain" description="AAA+ ATPase" evidence="2">
    <location>
        <begin position="262"/>
        <end position="385"/>
    </location>
</feature>
<dbReference type="AlphaFoldDB" id="A0A4Q1BNM9"/>
<dbReference type="GO" id="GO:0003723">
    <property type="term" value="F:RNA binding"/>
    <property type="evidence" value="ECO:0007669"/>
    <property type="project" value="TreeGrafter"/>
</dbReference>
<dbReference type="GO" id="GO:0042254">
    <property type="term" value="P:ribosome biogenesis"/>
    <property type="evidence" value="ECO:0007669"/>
    <property type="project" value="TreeGrafter"/>
</dbReference>
<dbReference type="EMBL" id="SDIL01000031">
    <property type="protein sequence ID" value="RXK39456.1"/>
    <property type="molecule type" value="Genomic_DNA"/>
</dbReference>
<sequence>MSSPGRAMEEGQSQEPMFTLQDLSYFSLPSQASHLRQAYTIHFSQHTADPQTYFYDLFRPNVSLAYAVTTYPPSAFYRYILQDPDSKMRPLEDDMIRYKVYLPPGRRQDGGGSVGVDVKYGAWNVVWKGVEMDMYAVTWTENTYAVKNQVHLIVKSLPTGVSQVLNLSNIGVKTDGLNDEELADHAASLFLIDVADHAGRLGDAVLVYDQGYWRPDTELWKSVQKADWKDVILDEDMKKTLQHEYTSFLSSEKIYKDLGVPWKRGIIFLGPPGNGKTFSLRAMMKAVGVPLLYVKTFHSYMGDEFGIRSIFQKARQQAPCLLIFEDVDSLITDNNRSFFLNEVDGLEDNDGLLMLATTNHFDKLDPALSNRPSRFDRKYTFPDPNKVQRRAYAQYWKKKLVNNERVVFPDILVDRFVGKTHGFSFAYMKEAFVSALLLLASDEHNKLTFTDVLLQEVETLRKELDQTSIPSNHPLQSGHIPVEVSPERVQKALQIGKRGIIQQNGQTCLKVEVDPL</sequence>
<name>A0A4Q1BNM9_TREME</name>
<dbReference type="GO" id="GO:1990275">
    <property type="term" value="F:preribosome binding"/>
    <property type="evidence" value="ECO:0007669"/>
    <property type="project" value="TreeGrafter"/>
</dbReference>
<accession>A0A4Q1BNM9</accession>
<keyword evidence="1" id="KW-0547">Nucleotide-binding</keyword>
<dbReference type="InterPro" id="IPR003593">
    <property type="entry name" value="AAA+_ATPase"/>
</dbReference>
<dbReference type="PROSITE" id="PS00674">
    <property type="entry name" value="AAA"/>
    <property type="match status" value="1"/>
</dbReference>
<dbReference type="Pfam" id="PF00004">
    <property type="entry name" value="AAA"/>
    <property type="match status" value="1"/>
</dbReference>
<dbReference type="InParanoid" id="A0A4Q1BNM9"/>
<evidence type="ECO:0000313" key="4">
    <source>
        <dbReference type="Proteomes" id="UP000289152"/>
    </source>
</evidence>
<evidence type="ECO:0000256" key="1">
    <source>
        <dbReference type="RuleBase" id="RU003651"/>
    </source>
</evidence>
<dbReference type="InterPro" id="IPR027417">
    <property type="entry name" value="P-loop_NTPase"/>
</dbReference>
<dbReference type="InterPro" id="IPR003959">
    <property type="entry name" value="ATPase_AAA_core"/>
</dbReference>
<dbReference type="CDD" id="cd19481">
    <property type="entry name" value="RecA-like_protease"/>
    <property type="match status" value="1"/>
</dbReference>
<reference evidence="3 4" key="1">
    <citation type="submission" date="2016-06" db="EMBL/GenBank/DDBJ databases">
        <title>Evolution of pathogenesis and genome organization in the Tremellales.</title>
        <authorList>
            <person name="Cuomo C."/>
            <person name="Litvintseva A."/>
            <person name="Heitman J."/>
            <person name="Chen Y."/>
            <person name="Sun S."/>
            <person name="Springer D."/>
            <person name="Dromer F."/>
            <person name="Young S."/>
            <person name="Zeng Q."/>
            <person name="Chapman S."/>
            <person name="Gujja S."/>
            <person name="Saif S."/>
            <person name="Birren B."/>
        </authorList>
    </citation>
    <scope>NUCLEOTIDE SEQUENCE [LARGE SCALE GENOMIC DNA]</scope>
    <source>
        <strain evidence="3 4">ATCC 28783</strain>
    </source>
</reference>
<dbReference type="SUPFAM" id="SSF52540">
    <property type="entry name" value="P-loop containing nucleoside triphosphate hydrolases"/>
    <property type="match status" value="1"/>
</dbReference>
<dbReference type="PANTHER" id="PTHR23077:SF132">
    <property type="entry name" value="ATP-DEPENDENT ZN PROTEASE"/>
    <property type="match status" value="1"/>
</dbReference>
<dbReference type="SMART" id="SM00382">
    <property type="entry name" value="AAA"/>
    <property type="match status" value="1"/>
</dbReference>
<dbReference type="Proteomes" id="UP000289152">
    <property type="component" value="Unassembled WGS sequence"/>
</dbReference>
<dbReference type="Gene3D" id="3.40.50.300">
    <property type="entry name" value="P-loop containing nucleotide triphosphate hydrolases"/>
    <property type="match status" value="1"/>
</dbReference>
<dbReference type="VEuPathDB" id="FungiDB:TREMEDRAFT_27248"/>
<dbReference type="OrthoDB" id="2115716at2759"/>
<proteinExistence type="inferred from homology"/>
<keyword evidence="4" id="KW-1185">Reference proteome</keyword>
<dbReference type="GO" id="GO:0016887">
    <property type="term" value="F:ATP hydrolysis activity"/>
    <property type="evidence" value="ECO:0007669"/>
    <property type="project" value="InterPro"/>
</dbReference>
<gene>
    <name evidence="3" type="ORF">M231_03289</name>
</gene>
<dbReference type="InterPro" id="IPR050168">
    <property type="entry name" value="AAA_ATPase_domain"/>
</dbReference>
<keyword evidence="1" id="KW-0067">ATP-binding</keyword>
<organism evidence="3 4">
    <name type="scientific">Tremella mesenterica</name>
    <name type="common">Jelly fungus</name>
    <dbReference type="NCBI Taxonomy" id="5217"/>
    <lineage>
        <taxon>Eukaryota</taxon>
        <taxon>Fungi</taxon>
        <taxon>Dikarya</taxon>
        <taxon>Basidiomycota</taxon>
        <taxon>Agaricomycotina</taxon>
        <taxon>Tremellomycetes</taxon>
        <taxon>Tremellales</taxon>
        <taxon>Tremellaceae</taxon>
        <taxon>Tremella</taxon>
    </lineage>
</organism>
<dbReference type="STRING" id="5217.A0A4Q1BNM9"/>
<comment type="similarity">
    <text evidence="1">Belongs to the AAA ATPase family.</text>
</comment>
<protein>
    <recommendedName>
        <fullName evidence="2">AAA+ ATPase domain-containing protein</fullName>
    </recommendedName>
</protein>
<dbReference type="PANTHER" id="PTHR23077">
    <property type="entry name" value="AAA-FAMILY ATPASE"/>
    <property type="match status" value="1"/>
</dbReference>
<dbReference type="GO" id="GO:0005524">
    <property type="term" value="F:ATP binding"/>
    <property type="evidence" value="ECO:0007669"/>
    <property type="project" value="UniProtKB-KW"/>
</dbReference>